<feature type="domain" description="Histidine kinase" evidence="15">
    <location>
        <begin position="228"/>
        <end position="438"/>
    </location>
</feature>
<comment type="function">
    <text evidence="14">Member of a two-component regulatory system.</text>
</comment>
<protein>
    <recommendedName>
        <fullName evidence="14">Sensor protein</fullName>
        <ecNumber evidence="14">2.7.13.3</ecNumber>
    </recommendedName>
</protein>
<dbReference type="Gene3D" id="6.10.340.10">
    <property type="match status" value="1"/>
</dbReference>
<evidence type="ECO:0000256" key="4">
    <source>
        <dbReference type="ARBA" id="ARBA00022519"/>
    </source>
</evidence>
<dbReference type="InterPro" id="IPR036097">
    <property type="entry name" value="HisK_dim/P_sf"/>
</dbReference>
<dbReference type="PRINTS" id="PR00344">
    <property type="entry name" value="BCTRLSENSOR"/>
</dbReference>
<sequence length="451" mass="49103">MRNPRSLSRWLSWWLVVLASLGLGLVCSIVYVGASLNFSNKQTDELRHKRDIVRHLVGEIATRDALPSLRHKLDDFFVGHANLELRLIQGSDAPLYATPARSSPGAILRRDEFEISVPWSPTTMLRAELMLDSSADALLLEQLAWTLLASALGGAAAISVGGAWLVRRALLPVRDLARQAAALSPESVGQPLDGSAQAQELQPLVTQFNALLVRLNRAYQQLEGFNADVAHELRTPLATLIGETELALSRQRDVAELRDVLGSNLEDLQLLAGLVNDMLFLSRADRGERARRHRVDSLAELVSEVIEFHEASMQEAGVTARLCGDGMGTVDAGLVRRALSNLLANATRFAERGSVIEVDIKQDTDGRICLSVSNTGPVIPPEHLPRLFDRFYRVDGAREHRDHNHGLGLAIVAAIARMHGGATFVRSAAGTTSVGLAMCGCSQMEVAPHDR</sequence>
<dbReference type="PROSITE" id="PS50885">
    <property type="entry name" value="HAMP"/>
    <property type="match status" value="1"/>
</dbReference>
<reference evidence="18" key="1">
    <citation type="submission" date="2023-07" db="EMBL/GenBank/DDBJ databases">
        <title>Thauera sp. CAU 1555 isolated from sand of Yaerae Beach.</title>
        <authorList>
            <person name="Kim W."/>
        </authorList>
    </citation>
    <scope>NUCLEOTIDE SEQUENCE [LARGE SCALE GENOMIC DNA]</scope>
    <source>
        <strain evidence="18">CAU 1555</strain>
    </source>
</reference>
<dbReference type="SUPFAM" id="SSF55874">
    <property type="entry name" value="ATPase domain of HSP90 chaperone/DNA topoisomerase II/histidine kinase"/>
    <property type="match status" value="1"/>
</dbReference>
<keyword evidence="11 14" id="KW-1133">Transmembrane helix</keyword>
<evidence type="ECO:0000256" key="9">
    <source>
        <dbReference type="ARBA" id="ARBA00022777"/>
    </source>
</evidence>
<evidence type="ECO:0000256" key="2">
    <source>
        <dbReference type="ARBA" id="ARBA00004533"/>
    </source>
</evidence>
<feature type="transmembrane region" description="Helical" evidence="14">
    <location>
        <begin position="12"/>
        <end position="34"/>
    </location>
</feature>
<evidence type="ECO:0000313" key="17">
    <source>
        <dbReference type="EMBL" id="MBD8504359.1"/>
    </source>
</evidence>
<keyword evidence="9 14" id="KW-0418">Kinase</keyword>
<dbReference type="PANTHER" id="PTHR45436">
    <property type="entry name" value="SENSOR HISTIDINE KINASE YKOH"/>
    <property type="match status" value="1"/>
</dbReference>
<proteinExistence type="predicted"/>
<dbReference type="InterPro" id="IPR004358">
    <property type="entry name" value="Sig_transdc_His_kin-like_C"/>
</dbReference>
<evidence type="ECO:0000256" key="13">
    <source>
        <dbReference type="ARBA" id="ARBA00023136"/>
    </source>
</evidence>
<dbReference type="InterPro" id="IPR003660">
    <property type="entry name" value="HAMP_dom"/>
</dbReference>
<dbReference type="Proteomes" id="UP000603602">
    <property type="component" value="Unassembled WGS sequence"/>
</dbReference>
<evidence type="ECO:0000259" key="16">
    <source>
        <dbReference type="PROSITE" id="PS50885"/>
    </source>
</evidence>
<dbReference type="SUPFAM" id="SSF47384">
    <property type="entry name" value="Homodimeric domain of signal transducing histidine kinase"/>
    <property type="match status" value="1"/>
</dbReference>
<dbReference type="InterPro" id="IPR006290">
    <property type="entry name" value="CztS_silS_copS"/>
</dbReference>
<evidence type="ECO:0000256" key="8">
    <source>
        <dbReference type="ARBA" id="ARBA00022741"/>
    </source>
</evidence>
<name>A0ABR9BDD4_9RHOO</name>
<dbReference type="Gene3D" id="3.30.565.10">
    <property type="entry name" value="Histidine kinase-like ATPase, C-terminal domain"/>
    <property type="match status" value="1"/>
</dbReference>
<keyword evidence="4 14" id="KW-0997">Cell inner membrane</keyword>
<evidence type="ECO:0000256" key="14">
    <source>
        <dbReference type="RuleBase" id="RU364088"/>
    </source>
</evidence>
<keyword evidence="12 14" id="KW-0902">Two-component regulatory system</keyword>
<keyword evidence="3 14" id="KW-1003">Cell membrane</keyword>
<evidence type="ECO:0000256" key="6">
    <source>
        <dbReference type="ARBA" id="ARBA00022679"/>
    </source>
</evidence>
<dbReference type="GO" id="GO:0004673">
    <property type="term" value="F:protein histidine kinase activity"/>
    <property type="evidence" value="ECO:0007669"/>
    <property type="project" value="UniProtKB-EC"/>
</dbReference>
<evidence type="ECO:0000256" key="1">
    <source>
        <dbReference type="ARBA" id="ARBA00000085"/>
    </source>
</evidence>
<dbReference type="InterPro" id="IPR003594">
    <property type="entry name" value="HATPase_dom"/>
</dbReference>
<dbReference type="PANTHER" id="PTHR45436:SF9">
    <property type="entry name" value="SENSOR PROTEIN"/>
    <property type="match status" value="1"/>
</dbReference>
<dbReference type="NCBIfam" id="TIGR01386">
    <property type="entry name" value="cztS_silS_copS"/>
    <property type="match status" value="1"/>
</dbReference>
<dbReference type="EMBL" id="JACYTO010000002">
    <property type="protein sequence ID" value="MBD8504359.1"/>
    <property type="molecule type" value="Genomic_DNA"/>
</dbReference>
<comment type="caution">
    <text evidence="17">The sequence shown here is derived from an EMBL/GenBank/DDBJ whole genome shotgun (WGS) entry which is preliminary data.</text>
</comment>
<feature type="transmembrane region" description="Helical" evidence="14">
    <location>
        <begin position="143"/>
        <end position="166"/>
    </location>
</feature>
<keyword evidence="6 14" id="KW-0808">Transferase</keyword>
<dbReference type="EC" id="2.7.13.3" evidence="14"/>
<keyword evidence="5" id="KW-0597">Phosphoprotein</keyword>
<organism evidence="17 18">
    <name type="scientific">Thauera sedimentorum</name>
    <dbReference type="NCBI Taxonomy" id="2767595"/>
    <lineage>
        <taxon>Bacteria</taxon>
        <taxon>Pseudomonadati</taxon>
        <taxon>Pseudomonadota</taxon>
        <taxon>Betaproteobacteria</taxon>
        <taxon>Rhodocyclales</taxon>
        <taxon>Zoogloeaceae</taxon>
        <taxon>Thauera</taxon>
    </lineage>
</organism>
<feature type="domain" description="HAMP" evidence="16">
    <location>
        <begin position="167"/>
        <end position="220"/>
    </location>
</feature>
<dbReference type="RefSeq" id="WP_187719105.1">
    <property type="nucleotide sequence ID" value="NZ_JACTAH010000002.1"/>
</dbReference>
<dbReference type="CDD" id="cd00082">
    <property type="entry name" value="HisKA"/>
    <property type="match status" value="1"/>
</dbReference>
<keyword evidence="8 14" id="KW-0547">Nucleotide-binding</keyword>
<dbReference type="InterPro" id="IPR036890">
    <property type="entry name" value="HATPase_C_sf"/>
</dbReference>
<evidence type="ECO:0000256" key="3">
    <source>
        <dbReference type="ARBA" id="ARBA00022475"/>
    </source>
</evidence>
<comment type="catalytic activity">
    <reaction evidence="1 14">
        <text>ATP + protein L-histidine = ADP + protein N-phospho-L-histidine.</text>
        <dbReference type="EC" id="2.7.13.3"/>
    </reaction>
</comment>
<dbReference type="Pfam" id="PF02518">
    <property type="entry name" value="HATPase_c"/>
    <property type="match status" value="1"/>
</dbReference>
<dbReference type="SMART" id="SM00388">
    <property type="entry name" value="HisKA"/>
    <property type="match status" value="1"/>
</dbReference>
<keyword evidence="10 14" id="KW-0067">ATP-binding</keyword>
<evidence type="ECO:0000256" key="12">
    <source>
        <dbReference type="ARBA" id="ARBA00023012"/>
    </source>
</evidence>
<comment type="subcellular location">
    <subcellularLocation>
        <location evidence="2 14">Cell inner membrane</location>
    </subcellularLocation>
</comment>
<dbReference type="Pfam" id="PF00512">
    <property type="entry name" value="HisKA"/>
    <property type="match status" value="1"/>
</dbReference>
<keyword evidence="18" id="KW-1185">Reference proteome</keyword>
<keyword evidence="7 14" id="KW-0812">Transmembrane</keyword>
<dbReference type="InterPro" id="IPR050428">
    <property type="entry name" value="TCS_sensor_his_kinase"/>
</dbReference>
<dbReference type="PROSITE" id="PS50109">
    <property type="entry name" value="HIS_KIN"/>
    <property type="match status" value="1"/>
</dbReference>
<dbReference type="Gene3D" id="1.10.287.130">
    <property type="match status" value="1"/>
</dbReference>
<dbReference type="SMART" id="SM00387">
    <property type="entry name" value="HATPase_c"/>
    <property type="match status" value="1"/>
</dbReference>
<evidence type="ECO:0000256" key="5">
    <source>
        <dbReference type="ARBA" id="ARBA00022553"/>
    </source>
</evidence>
<evidence type="ECO:0000313" key="18">
    <source>
        <dbReference type="Proteomes" id="UP000603602"/>
    </source>
</evidence>
<gene>
    <name evidence="17" type="ORF">IFO67_15815</name>
</gene>
<dbReference type="CDD" id="cd00075">
    <property type="entry name" value="HATPase"/>
    <property type="match status" value="1"/>
</dbReference>
<evidence type="ECO:0000256" key="7">
    <source>
        <dbReference type="ARBA" id="ARBA00022692"/>
    </source>
</evidence>
<evidence type="ECO:0000256" key="10">
    <source>
        <dbReference type="ARBA" id="ARBA00022840"/>
    </source>
</evidence>
<accession>A0ABR9BDD4</accession>
<dbReference type="InterPro" id="IPR005467">
    <property type="entry name" value="His_kinase_dom"/>
</dbReference>
<keyword evidence="13 14" id="KW-0472">Membrane</keyword>
<evidence type="ECO:0000259" key="15">
    <source>
        <dbReference type="PROSITE" id="PS50109"/>
    </source>
</evidence>
<evidence type="ECO:0000256" key="11">
    <source>
        <dbReference type="ARBA" id="ARBA00022989"/>
    </source>
</evidence>
<dbReference type="InterPro" id="IPR003661">
    <property type="entry name" value="HisK_dim/P_dom"/>
</dbReference>